<accession>A0A9D9NA80</accession>
<reference evidence="1" key="2">
    <citation type="journal article" date="2021" name="PeerJ">
        <title>Extensive microbial diversity within the chicken gut microbiome revealed by metagenomics and culture.</title>
        <authorList>
            <person name="Gilroy R."/>
            <person name="Ravi A."/>
            <person name="Getino M."/>
            <person name="Pursley I."/>
            <person name="Horton D.L."/>
            <person name="Alikhan N.F."/>
            <person name="Baker D."/>
            <person name="Gharbi K."/>
            <person name="Hall N."/>
            <person name="Watson M."/>
            <person name="Adriaenssens E.M."/>
            <person name="Foster-Nyarko E."/>
            <person name="Jarju S."/>
            <person name="Secka A."/>
            <person name="Antonio M."/>
            <person name="Oren A."/>
            <person name="Chaudhuri R.R."/>
            <person name="La Ragione R."/>
            <person name="Hildebrand F."/>
            <person name="Pallen M.J."/>
        </authorList>
    </citation>
    <scope>NUCLEOTIDE SEQUENCE</scope>
    <source>
        <strain evidence="1">B1-15692</strain>
    </source>
</reference>
<sequence length="119" mass="12552">MAINGFDSADAVLEVIVDNPAKDIDVSVLEGTAYKSGKPIGSFSFAPFAIEGRTTDTVTVSCTARLASGLSPLGLMSLASGKGISECTVDLTLRGRTGKSPQKRLHMKDIPLKHIVKDF</sequence>
<reference evidence="1" key="1">
    <citation type="submission" date="2020-10" db="EMBL/GenBank/DDBJ databases">
        <authorList>
            <person name="Gilroy R."/>
        </authorList>
    </citation>
    <scope>NUCLEOTIDE SEQUENCE</scope>
    <source>
        <strain evidence="1">B1-15692</strain>
    </source>
</reference>
<organism evidence="1 2">
    <name type="scientific">Candidatus Cryptobacteroides faecipullorum</name>
    <dbReference type="NCBI Taxonomy" id="2840764"/>
    <lineage>
        <taxon>Bacteria</taxon>
        <taxon>Pseudomonadati</taxon>
        <taxon>Bacteroidota</taxon>
        <taxon>Bacteroidia</taxon>
        <taxon>Bacteroidales</taxon>
        <taxon>Candidatus Cryptobacteroides</taxon>
    </lineage>
</organism>
<dbReference type="EMBL" id="JADIMH010000005">
    <property type="protein sequence ID" value="MBO8466202.1"/>
    <property type="molecule type" value="Genomic_DNA"/>
</dbReference>
<comment type="caution">
    <text evidence="1">The sequence shown here is derived from an EMBL/GenBank/DDBJ whole genome shotgun (WGS) entry which is preliminary data.</text>
</comment>
<gene>
    <name evidence="1" type="ORF">IAB99_00365</name>
</gene>
<dbReference type="Proteomes" id="UP000823660">
    <property type="component" value="Unassembled WGS sequence"/>
</dbReference>
<protein>
    <submittedName>
        <fullName evidence="1">Uncharacterized protein</fullName>
    </submittedName>
</protein>
<proteinExistence type="predicted"/>
<name>A0A9D9NA80_9BACT</name>
<evidence type="ECO:0000313" key="2">
    <source>
        <dbReference type="Proteomes" id="UP000823660"/>
    </source>
</evidence>
<dbReference type="AlphaFoldDB" id="A0A9D9NA80"/>
<evidence type="ECO:0000313" key="1">
    <source>
        <dbReference type="EMBL" id="MBO8466202.1"/>
    </source>
</evidence>